<keyword evidence="3" id="KW-0378">Hydrolase</keyword>
<sequence>MNDLQQEALNCVEVGANVFLTGCPGTGKTYCLNEIIRHCRQKTANIGVTAATGCASVLLNGSTLHSFLSVGLAKQPAGDLYDKLVSQYYPAKVEKCKQLRQLRTLIIDEISMINAELLQKVSDYLKLLKRSDLPFGGVQMILVGDFYQLPPVSGKFCFEAAVWQEADLFTVVLEEQMRQIGDVVFKDILGRARTGNVSTEDLQTLASCKGAEGEVKYTKLYSLNVNVDDINGAEMKKLMRQTPRPECRKFKIDNKDSILLCIGAQVMITRNIDTEGGIVNGTRGVVKSFLRMDNKYCIGLTLVDGREHFLSEYEFRDDETEQILYVAMPVKLAWAMTIHKSQGSTIDCLEIDLGSSVFAPGQAYTGLSRAVSLDRVRITDISPQAFKVSRKVEKFYEGLAM</sequence>
<evidence type="ECO:0000256" key="2">
    <source>
        <dbReference type="ARBA" id="ARBA00022763"/>
    </source>
</evidence>
<dbReference type="AlphaFoldDB" id="A0A6C0KAE3"/>
<dbReference type="GO" id="GO:0006281">
    <property type="term" value="P:DNA repair"/>
    <property type="evidence" value="ECO:0007669"/>
    <property type="project" value="InterPro"/>
</dbReference>
<evidence type="ECO:0008006" key="12">
    <source>
        <dbReference type="Google" id="ProtNLM"/>
    </source>
</evidence>
<evidence type="ECO:0000313" key="11">
    <source>
        <dbReference type="EMBL" id="QHU14363.1"/>
    </source>
</evidence>
<dbReference type="GO" id="GO:0000723">
    <property type="term" value="P:telomere maintenance"/>
    <property type="evidence" value="ECO:0007669"/>
    <property type="project" value="InterPro"/>
</dbReference>
<evidence type="ECO:0000256" key="3">
    <source>
        <dbReference type="ARBA" id="ARBA00022801"/>
    </source>
</evidence>
<name>A0A6C0KAE3_9ZZZZ</name>
<keyword evidence="7" id="KW-0234">DNA repair</keyword>
<keyword evidence="8" id="KW-0413">Isomerase</keyword>
<keyword evidence="5" id="KW-0067">ATP-binding</keyword>
<evidence type="ECO:0000259" key="10">
    <source>
        <dbReference type="Pfam" id="PF21530"/>
    </source>
</evidence>
<protein>
    <recommendedName>
        <fullName evidence="12">AAA+ ATPase domain-containing protein</fullName>
    </recommendedName>
</protein>
<dbReference type="EMBL" id="MN740839">
    <property type="protein sequence ID" value="QHU14363.1"/>
    <property type="molecule type" value="Genomic_DNA"/>
</dbReference>
<feature type="domain" description="DNA helicase Pif1-like 2B" evidence="10">
    <location>
        <begin position="260"/>
        <end position="288"/>
    </location>
</feature>
<reference evidence="11" key="1">
    <citation type="journal article" date="2020" name="Nature">
        <title>Giant virus diversity and host interactions through global metagenomics.</title>
        <authorList>
            <person name="Schulz F."/>
            <person name="Roux S."/>
            <person name="Paez-Espino D."/>
            <person name="Jungbluth S."/>
            <person name="Walsh D.A."/>
            <person name="Denef V.J."/>
            <person name="McMahon K.D."/>
            <person name="Konstantinidis K.T."/>
            <person name="Eloe-Fadrosh E.A."/>
            <person name="Kyrpides N.C."/>
            <person name="Woyke T."/>
        </authorList>
    </citation>
    <scope>NUCLEOTIDE SEQUENCE</scope>
    <source>
        <strain evidence="11">GVMAG-S-1102113-118</strain>
    </source>
</reference>
<dbReference type="SUPFAM" id="SSF52540">
    <property type="entry name" value="P-loop containing nucleoside triphosphate hydrolases"/>
    <property type="match status" value="2"/>
</dbReference>
<evidence type="ECO:0000256" key="7">
    <source>
        <dbReference type="ARBA" id="ARBA00023204"/>
    </source>
</evidence>
<evidence type="ECO:0000256" key="4">
    <source>
        <dbReference type="ARBA" id="ARBA00022806"/>
    </source>
</evidence>
<dbReference type="PANTHER" id="PTHR47642:SF5">
    <property type="entry name" value="ATP-DEPENDENT DNA HELICASE"/>
    <property type="match status" value="1"/>
</dbReference>
<dbReference type="InterPro" id="IPR010285">
    <property type="entry name" value="DNA_helicase_pif1-like_DEAD"/>
</dbReference>
<dbReference type="CDD" id="cd18037">
    <property type="entry name" value="DEXSc_Pif1_like"/>
    <property type="match status" value="1"/>
</dbReference>
<organism evidence="11">
    <name type="scientific">viral metagenome</name>
    <dbReference type="NCBI Taxonomy" id="1070528"/>
    <lineage>
        <taxon>unclassified sequences</taxon>
        <taxon>metagenomes</taxon>
        <taxon>organismal metagenomes</taxon>
    </lineage>
</organism>
<keyword evidence="1" id="KW-0547">Nucleotide-binding</keyword>
<evidence type="ECO:0000256" key="1">
    <source>
        <dbReference type="ARBA" id="ARBA00022741"/>
    </source>
</evidence>
<dbReference type="InterPro" id="IPR051055">
    <property type="entry name" value="PIF1_helicase"/>
</dbReference>
<dbReference type="InterPro" id="IPR027417">
    <property type="entry name" value="P-loop_NTPase"/>
</dbReference>
<dbReference type="Pfam" id="PF05970">
    <property type="entry name" value="PIF1"/>
    <property type="match status" value="1"/>
</dbReference>
<evidence type="ECO:0000259" key="9">
    <source>
        <dbReference type="Pfam" id="PF05970"/>
    </source>
</evidence>
<evidence type="ECO:0000256" key="8">
    <source>
        <dbReference type="ARBA" id="ARBA00023235"/>
    </source>
</evidence>
<accession>A0A6C0KAE3</accession>
<dbReference type="GO" id="GO:0003678">
    <property type="term" value="F:DNA helicase activity"/>
    <property type="evidence" value="ECO:0007669"/>
    <property type="project" value="InterPro"/>
</dbReference>
<evidence type="ECO:0000256" key="5">
    <source>
        <dbReference type="ARBA" id="ARBA00022840"/>
    </source>
</evidence>
<dbReference type="CDD" id="cd18809">
    <property type="entry name" value="SF1_C_RecD"/>
    <property type="match status" value="1"/>
</dbReference>
<keyword evidence="2" id="KW-0227">DNA damage</keyword>
<dbReference type="PANTHER" id="PTHR47642">
    <property type="entry name" value="ATP-DEPENDENT DNA HELICASE"/>
    <property type="match status" value="1"/>
</dbReference>
<proteinExistence type="predicted"/>
<dbReference type="Pfam" id="PF21530">
    <property type="entry name" value="Pif1_2B_dom"/>
    <property type="match status" value="1"/>
</dbReference>
<dbReference type="InterPro" id="IPR049163">
    <property type="entry name" value="Pif1-like_2B_dom"/>
</dbReference>
<feature type="domain" description="DNA helicase Pif1-like DEAD-box helicase" evidence="9">
    <location>
        <begin position="12"/>
        <end position="182"/>
    </location>
</feature>
<keyword evidence="4" id="KW-0347">Helicase</keyword>
<evidence type="ECO:0000256" key="6">
    <source>
        <dbReference type="ARBA" id="ARBA00023125"/>
    </source>
</evidence>
<dbReference type="Gene3D" id="3.40.50.300">
    <property type="entry name" value="P-loop containing nucleotide triphosphate hydrolases"/>
    <property type="match status" value="2"/>
</dbReference>
<keyword evidence="6" id="KW-0238">DNA-binding</keyword>